<reference evidence="1 2" key="1">
    <citation type="submission" date="2015-10" db="EMBL/GenBank/DDBJ databases">
        <title>Metagenome-Assembled Genomes uncover a global brackish microbiome.</title>
        <authorList>
            <person name="Hugerth L.W."/>
            <person name="Larsson J."/>
            <person name="Alneberg J."/>
            <person name="Lindh M.V."/>
            <person name="Legrand C."/>
            <person name="Pinhassi J."/>
            <person name="Andersson A.F."/>
        </authorList>
    </citation>
    <scope>NUCLEOTIDE SEQUENCE [LARGE SCALE GENOMIC DNA]</scope>
    <source>
        <strain evidence="1">BACL26 MAG-121220-bin70</strain>
    </source>
</reference>
<proteinExistence type="predicted"/>
<evidence type="ECO:0000313" key="1">
    <source>
        <dbReference type="EMBL" id="KRO93681.1"/>
    </source>
</evidence>
<dbReference type="Proteomes" id="UP000051213">
    <property type="component" value="Unassembled WGS sequence"/>
</dbReference>
<name>A0A0R2U2K6_9GAMM</name>
<evidence type="ECO:0008006" key="3">
    <source>
        <dbReference type="Google" id="ProtNLM"/>
    </source>
</evidence>
<sequence>MDNVQIQSDTIPSDTKLDGRLLRSERSRQLIIAAMIELVGEGNLIPTAQQVAERADVGIRSVFRHFDDMDSIFETTNTLMLKVTKPLFVGGDRSGAIEVRILHATEQLTNGYASAKNFMLSGQIRMWNTPVIKKNYILNQQRIQKELEDWIPEILSLSELGKQSAYALSSFDYWLQLREVQNVSNKDCIEIISNQISHLFPN</sequence>
<organism evidence="1 2">
    <name type="scientific">SAR92 bacterium BACL26 MAG-121220-bin70</name>
    <dbReference type="NCBI Taxonomy" id="1655626"/>
    <lineage>
        <taxon>Bacteria</taxon>
        <taxon>Pseudomonadati</taxon>
        <taxon>Pseudomonadota</taxon>
        <taxon>Gammaproteobacteria</taxon>
        <taxon>Cellvibrionales</taxon>
        <taxon>Porticoccaceae</taxon>
        <taxon>SAR92 clade</taxon>
    </lineage>
</organism>
<accession>A0A0R2U2K6</accession>
<dbReference type="AlphaFoldDB" id="A0A0R2U2K6"/>
<evidence type="ECO:0000313" key="2">
    <source>
        <dbReference type="Proteomes" id="UP000051213"/>
    </source>
</evidence>
<dbReference type="Gene3D" id="1.10.357.10">
    <property type="entry name" value="Tetracycline Repressor, domain 2"/>
    <property type="match status" value="1"/>
</dbReference>
<protein>
    <recommendedName>
        <fullName evidence="3">HTH tetR-type domain-containing protein</fullName>
    </recommendedName>
</protein>
<dbReference type="InterPro" id="IPR009057">
    <property type="entry name" value="Homeodomain-like_sf"/>
</dbReference>
<dbReference type="EMBL" id="LICA01000224">
    <property type="protein sequence ID" value="KRO93681.1"/>
    <property type="molecule type" value="Genomic_DNA"/>
</dbReference>
<gene>
    <name evidence="1" type="ORF">ABS24_02310</name>
</gene>
<dbReference type="SUPFAM" id="SSF46689">
    <property type="entry name" value="Homeodomain-like"/>
    <property type="match status" value="1"/>
</dbReference>
<comment type="caution">
    <text evidence="1">The sequence shown here is derived from an EMBL/GenBank/DDBJ whole genome shotgun (WGS) entry which is preliminary data.</text>
</comment>